<dbReference type="GO" id="GO:0005737">
    <property type="term" value="C:cytoplasm"/>
    <property type="evidence" value="ECO:0007669"/>
    <property type="project" value="TreeGrafter"/>
</dbReference>
<dbReference type="Pfam" id="PF02214">
    <property type="entry name" value="BTB_2"/>
    <property type="match status" value="1"/>
</dbReference>
<dbReference type="CDD" id="cd18362">
    <property type="entry name" value="BTB_POZ_KCTD2-like"/>
    <property type="match status" value="1"/>
</dbReference>
<dbReference type="AlphaFoldDB" id="A0A0K8TAN3"/>
<dbReference type="GO" id="GO:0031463">
    <property type="term" value="C:Cul3-RING ubiquitin ligase complex"/>
    <property type="evidence" value="ECO:0007669"/>
    <property type="project" value="TreeGrafter"/>
</dbReference>
<feature type="domain" description="BTB" evidence="1">
    <location>
        <begin position="8"/>
        <end position="110"/>
    </location>
</feature>
<name>A0A0K8TAN3_LYGHE</name>
<dbReference type="Gene3D" id="3.30.710.10">
    <property type="entry name" value="Potassium Channel Kv1.1, Chain A"/>
    <property type="match status" value="1"/>
</dbReference>
<evidence type="ECO:0000313" key="2">
    <source>
        <dbReference type="EMBL" id="JAG62584.1"/>
    </source>
</evidence>
<dbReference type="EMBL" id="GBRD01003238">
    <property type="protein sequence ID" value="JAG62583.1"/>
    <property type="molecule type" value="Transcribed_RNA"/>
</dbReference>
<dbReference type="InterPro" id="IPR003131">
    <property type="entry name" value="T1-type_BTB"/>
</dbReference>
<dbReference type="EMBL" id="GBRD01003237">
    <property type="protein sequence ID" value="JAG62584.1"/>
    <property type="molecule type" value="Transcribed_RNA"/>
</dbReference>
<dbReference type="InterPro" id="IPR000210">
    <property type="entry name" value="BTB/POZ_dom"/>
</dbReference>
<dbReference type="GO" id="GO:0043161">
    <property type="term" value="P:proteasome-mediated ubiquitin-dependent protein catabolic process"/>
    <property type="evidence" value="ECO:0007669"/>
    <property type="project" value="TreeGrafter"/>
</dbReference>
<dbReference type="GO" id="GO:0097602">
    <property type="term" value="F:cullin family protein binding"/>
    <property type="evidence" value="ECO:0007669"/>
    <property type="project" value="TreeGrafter"/>
</dbReference>
<dbReference type="PANTHER" id="PTHR14958">
    <property type="entry name" value="POTASSIUM CHANNEL TETRAMERISATION DOMAIN CONTAINING PROTEIN"/>
    <property type="match status" value="1"/>
</dbReference>
<dbReference type="GO" id="GO:0051260">
    <property type="term" value="P:protein homooligomerization"/>
    <property type="evidence" value="ECO:0007669"/>
    <property type="project" value="InterPro"/>
</dbReference>
<protein>
    <recommendedName>
        <fullName evidence="1">BTB domain-containing protein</fullName>
    </recommendedName>
</protein>
<dbReference type="Gene3D" id="6.10.140.750">
    <property type="match status" value="1"/>
</dbReference>
<dbReference type="InterPro" id="IPR011333">
    <property type="entry name" value="SKP1/BTB/POZ_sf"/>
</dbReference>
<dbReference type="FunFam" id="3.30.710.10:FF:000005">
    <property type="entry name" value="Potassium channel tetramerization domain-containing 17"/>
    <property type="match status" value="1"/>
</dbReference>
<dbReference type="PANTHER" id="PTHR14958:SF29">
    <property type="entry name" value="INSOMNIAC, ISOFORM B"/>
    <property type="match status" value="1"/>
</dbReference>
<organism evidence="2">
    <name type="scientific">Lygus hesperus</name>
    <name type="common">Western plant bug</name>
    <dbReference type="NCBI Taxonomy" id="30085"/>
    <lineage>
        <taxon>Eukaryota</taxon>
        <taxon>Metazoa</taxon>
        <taxon>Ecdysozoa</taxon>
        <taxon>Arthropoda</taxon>
        <taxon>Hexapoda</taxon>
        <taxon>Insecta</taxon>
        <taxon>Pterygota</taxon>
        <taxon>Neoptera</taxon>
        <taxon>Paraneoptera</taxon>
        <taxon>Hemiptera</taxon>
        <taxon>Heteroptera</taxon>
        <taxon>Panheteroptera</taxon>
        <taxon>Cimicomorpha</taxon>
        <taxon>Miridae</taxon>
        <taxon>Mirini</taxon>
        <taxon>Lygus</taxon>
    </lineage>
</organism>
<proteinExistence type="predicted"/>
<evidence type="ECO:0000259" key="1">
    <source>
        <dbReference type="SMART" id="SM00225"/>
    </source>
</evidence>
<accession>A0A0K8TAN3</accession>
<reference evidence="2" key="1">
    <citation type="submission" date="2014-09" db="EMBL/GenBank/DDBJ databases">
        <authorList>
            <person name="Magalhaes I.L.F."/>
            <person name="Oliveira U."/>
            <person name="Santos F.R."/>
            <person name="Vidigal T.H.D.A."/>
            <person name="Brescovit A.D."/>
            <person name="Santos A.J."/>
        </authorList>
    </citation>
    <scope>NUCLEOTIDE SEQUENCE</scope>
</reference>
<dbReference type="SUPFAM" id="SSF54695">
    <property type="entry name" value="POZ domain"/>
    <property type="match status" value="1"/>
</dbReference>
<sequence>MDRGEQQNWIKLNVAGTHFMVSRTTLARLPDSFLYKLCIEDSGFTGGKDETGAFLIDRNPKYFDTILDFYRHGQLFMDKNLSEDGVLEEAKFFNLPGLCELVEQKKRHKKKRHMKKLMSPDRVKYKAIKVYLNMDPSTIIKDIPDGWIIDKVLQNAYNTILVLSQKVTDDSDSDDS</sequence>
<dbReference type="SMART" id="SM00225">
    <property type="entry name" value="BTB"/>
    <property type="match status" value="1"/>
</dbReference>